<evidence type="ECO:0000256" key="3">
    <source>
        <dbReference type="ARBA" id="ARBA00023125"/>
    </source>
</evidence>
<dbReference type="GO" id="GO:0006310">
    <property type="term" value="P:DNA recombination"/>
    <property type="evidence" value="ECO:0007669"/>
    <property type="project" value="TreeGrafter"/>
</dbReference>
<dbReference type="PANTHER" id="PTHR30580:SF1">
    <property type="entry name" value="COMF OPERON PROTEIN 1"/>
    <property type="match status" value="1"/>
</dbReference>
<protein>
    <submittedName>
        <fullName evidence="6">DEAD/DEAH box helicase</fullName>
    </submittedName>
</protein>
<dbReference type="Proteomes" id="UP000625210">
    <property type="component" value="Unassembled WGS sequence"/>
</dbReference>
<evidence type="ECO:0000313" key="7">
    <source>
        <dbReference type="Proteomes" id="UP000625210"/>
    </source>
</evidence>
<dbReference type="PROSITE" id="PS51194">
    <property type="entry name" value="HELICASE_CTER"/>
    <property type="match status" value="1"/>
</dbReference>
<organism evidence="6 7">
    <name type="scientific">Marinithermofilum abyssi</name>
    <dbReference type="NCBI Taxonomy" id="1571185"/>
    <lineage>
        <taxon>Bacteria</taxon>
        <taxon>Bacillati</taxon>
        <taxon>Bacillota</taxon>
        <taxon>Bacilli</taxon>
        <taxon>Bacillales</taxon>
        <taxon>Thermoactinomycetaceae</taxon>
        <taxon>Marinithermofilum</taxon>
    </lineage>
</organism>
<feature type="domain" description="Helicase C-terminal" evidence="5">
    <location>
        <begin position="406"/>
        <end position="562"/>
    </location>
</feature>
<dbReference type="InterPro" id="IPR027417">
    <property type="entry name" value="P-loop_NTPase"/>
</dbReference>
<keyword evidence="1" id="KW-0547">Nucleotide-binding</keyword>
<dbReference type="GO" id="GO:0005524">
    <property type="term" value="F:ATP binding"/>
    <property type="evidence" value="ECO:0007669"/>
    <property type="project" value="UniProtKB-KW"/>
</dbReference>
<dbReference type="AlphaFoldDB" id="A0A8J2VF38"/>
<dbReference type="InterPro" id="IPR014001">
    <property type="entry name" value="Helicase_ATP-bd"/>
</dbReference>
<keyword evidence="6" id="KW-0347">Helicase</keyword>
<comment type="caution">
    <text evidence="6">The sequence shown here is derived from an EMBL/GenBank/DDBJ whole genome shotgun (WGS) entry which is preliminary data.</text>
</comment>
<dbReference type="SMART" id="SM00490">
    <property type="entry name" value="HELICc"/>
    <property type="match status" value="1"/>
</dbReference>
<dbReference type="SMART" id="SM00487">
    <property type="entry name" value="DEXDc"/>
    <property type="match status" value="1"/>
</dbReference>
<dbReference type="GO" id="GO:0006270">
    <property type="term" value="P:DNA replication initiation"/>
    <property type="evidence" value="ECO:0007669"/>
    <property type="project" value="TreeGrafter"/>
</dbReference>
<feature type="domain" description="Helicase ATP-binding" evidence="4">
    <location>
        <begin position="218"/>
        <end position="374"/>
    </location>
</feature>
<dbReference type="InterPro" id="IPR006935">
    <property type="entry name" value="Helicase/UvrB_N"/>
</dbReference>
<name>A0A8J2VF38_9BACL</name>
<accession>A0A8J2VF38</accession>
<dbReference type="Gene3D" id="3.40.50.300">
    <property type="entry name" value="P-loop containing nucleotide triphosphate hydrolases"/>
    <property type="match status" value="2"/>
</dbReference>
<reference evidence="6" key="2">
    <citation type="submission" date="2020-09" db="EMBL/GenBank/DDBJ databases">
        <authorList>
            <person name="Sun Q."/>
            <person name="Zhou Y."/>
        </authorList>
    </citation>
    <scope>NUCLEOTIDE SEQUENCE</scope>
    <source>
        <strain evidence="6">CGMCC 1.15179</strain>
    </source>
</reference>
<dbReference type="GO" id="GO:0043138">
    <property type="term" value="F:3'-5' DNA helicase activity"/>
    <property type="evidence" value="ECO:0007669"/>
    <property type="project" value="TreeGrafter"/>
</dbReference>
<reference evidence="6" key="1">
    <citation type="journal article" date="2014" name="Int. J. Syst. Evol. Microbiol.">
        <title>Complete genome sequence of Corynebacterium casei LMG S-19264T (=DSM 44701T), isolated from a smear-ripened cheese.</title>
        <authorList>
            <consortium name="US DOE Joint Genome Institute (JGI-PGF)"/>
            <person name="Walter F."/>
            <person name="Albersmeier A."/>
            <person name="Kalinowski J."/>
            <person name="Ruckert C."/>
        </authorList>
    </citation>
    <scope>NUCLEOTIDE SEQUENCE</scope>
    <source>
        <strain evidence="6">CGMCC 1.15179</strain>
    </source>
</reference>
<dbReference type="Pfam" id="PF04851">
    <property type="entry name" value="ResIII"/>
    <property type="match status" value="1"/>
</dbReference>
<dbReference type="PANTHER" id="PTHR30580">
    <property type="entry name" value="PRIMOSOMAL PROTEIN N"/>
    <property type="match status" value="1"/>
</dbReference>
<evidence type="ECO:0000256" key="1">
    <source>
        <dbReference type="ARBA" id="ARBA00022741"/>
    </source>
</evidence>
<dbReference type="RefSeq" id="WP_188646093.1">
    <property type="nucleotide sequence ID" value="NZ_BMHQ01000001.1"/>
</dbReference>
<sequence>MRVFTYEAAGSRRISLHLPTDLYFWEQSGQEIKQVQVYSSIGQAWRKQSGGRSRGGGGMGAAIRLEEDIQIPAEREELSRGLWQVLEGRALLWEEVCFWTKQWWGSSVEEETLRSLLQMMLLREQVRMLPGVRTPRVAWHWQCNRCGAAGNRLMSTPCARCNQFCLFCTHCTMLGKSRSCVPLFLFRPRPKENVRRSVTMRLPVLTGAQQEAACQSVDFVRNGVSRFLLWAVTGSGKTEVLMPVVRRVLERGGRVLWAAPRRDVVDEIAARMERVFPEEKPLAIHGERSWEERKNRLGSPLVTATVQQAWRFYRRFDLVVVDEADAYPLAGDRTLQMGLERATVRGGTQCWVTATPSPRWKKEAVKGKLSLVTLPSRYHGYPLPVPRLLRVGGLWRRLERGKPVEPLSSFFHRVLDTDGQALIFIPGTSDPPRLLKWIHHTAPDIAARTWATATGKEKERRDRVEAFRKGEVQFLIATTVLERGVTVPRCHVVVVGADHPVFDSASLIQMAGRVGRSPVYQKGRVLFLADVHTEAQKTAVREIKELNHRARQRGFLVVDEEENEHVPSE</sequence>
<keyword evidence="3" id="KW-0238">DNA-binding</keyword>
<evidence type="ECO:0000313" key="6">
    <source>
        <dbReference type="EMBL" id="GGE04817.1"/>
    </source>
</evidence>
<gene>
    <name evidence="6" type="ORF">GCM10011571_02340</name>
</gene>
<dbReference type="EMBL" id="BMHQ01000001">
    <property type="protein sequence ID" value="GGE04817.1"/>
    <property type="molecule type" value="Genomic_DNA"/>
</dbReference>
<keyword evidence="7" id="KW-1185">Reference proteome</keyword>
<evidence type="ECO:0000259" key="5">
    <source>
        <dbReference type="PROSITE" id="PS51194"/>
    </source>
</evidence>
<dbReference type="GO" id="GO:0003677">
    <property type="term" value="F:DNA binding"/>
    <property type="evidence" value="ECO:0007669"/>
    <property type="project" value="UniProtKB-KW"/>
</dbReference>
<proteinExistence type="predicted"/>
<dbReference type="PROSITE" id="PS51192">
    <property type="entry name" value="HELICASE_ATP_BIND_1"/>
    <property type="match status" value="1"/>
</dbReference>
<evidence type="ECO:0000259" key="4">
    <source>
        <dbReference type="PROSITE" id="PS51192"/>
    </source>
</evidence>
<evidence type="ECO:0000256" key="2">
    <source>
        <dbReference type="ARBA" id="ARBA00022840"/>
    </source>
</evidence>
<dbReference type="SUPFAM" id="SSF52540">
    <property type="entry name" value="P-loop containing nucleoside triphosphate hydrolases"/>
    <property type="match status" value="1"/>
</dbReference>
<dbReference type="Pfam" id="PF00271">
    <property type="entry name" value="Helicase_C"/>
    <property type="match status" value="1"/>
</dbReference>
<dbReference type="GO" id="GO:0016787">
    <property type="term" value="F:hydrolase activity"/>
    <property type="evidence" value="ECO:0007669"/>
    <property type="project" value="InterPro"/>
</dbReference>
<keyword evidence="2" id="KW-0067">ATP-binding</keyword>
<dbReference type="InterPro" id="IPR001650">
    <property type="entry name" value="Helicase_C-like"/>
</dbReference>
<dbReference type="GO" id="GO:0006302">
    <property type="term" value="P:double-strand break repair"/>
    <property type="evidence" value="ECO:0007669"/>
    <property type="project" value="TreeGrafter"/>
</dbReference>
<keyword evidence="6" id="KW-0378">Hydrolase</keyword>